<evidence type="ECO:0000256" key="3">
    <source>
        <dbReference type="ARBA" id="ARBA00022491"/>
    </source>
</evidence>
<comment type="subunit">
    <text evidence="12">Binds DNA as homodimer. Interacts with protein E1; this interaction greatly increases E1 DNA-binding activity. Interacts with protein L1; this interaction enhances E2-dependent replication and transcription activation. Interacts with protein L2; this interaction inhibits E2 transcriptional activity but not DNA replication function E2. Interacts with protein E7; this interaction inhibits E7 oncogenic activity. Interacts with host TAF1; this interaction modulates E2-dependent transcriptional regulation. Interacts with host BRD4; this interaction mediates E2 transcriptional activation function. Additionally, the interaction with host BRD4 on mitotic chromosomes mediates tethering of the viral genome. Interacts with host TOPBP1; this interaction is required for optimal viral DNA replication.</text>
</comment>
<keyword evidence="8 12" id="KW-0805">Transcription regulation</keyword>
<feature type="region of interest" description="DNA-binding domain" evidence="12">
    <location>
        <begin position="313"/>
        <end position="396"/>
    </location>
</feature>
<dbReference type="Pfam" id="PF00508">
    <property type="entry name" value="PPV_E2_N"/>
    <property type="match status" value="1"/>
</dbReference>
<comment type="function">
    <text evidence="12">Plays a role in the initiation of viral DNA replication. A dimer of E2 interacts with a dimer of E1 in order to improve specificity of E1 DNA binding activity. Once the complex recognizes and binds DNA at specific sites, the E2 dimer is removed from DNA. E2 also regulates viral transcription through binding to the E2RE response element (5'-ACCNNNNNNGGT-3') present in multiple copies in the regulatory regions of the viral genome. Activates or represses transcription depending on E2RE's position with regards to proximal promoter elements including the TATA-box. Repression occurs by sterically hindering the assembly of the transcription initiation complex.</text>
</comment>
<evidence type="ECO:0000256" key="9">
    <source>
        <dbReference type="ARBA" id="ARBA00023125"/>
    </source>
</evidence>
<keyword evidence="5 12" id="KW-0597">Phosphoprotein</keyword>
<keyword evidence="7 12" id="KW-0235">DNA replication</keyword>
<sequence>MNQADLTSRFDALQEKLMNLYESAPNTIEAQIEIWETIRKEYVLYYYGRKEGYRNFGLQPLPVTSVSEYKAKEAIQQVLLLRSLRDSPFGSEEWTLTDTSAELTHTAPRNAFKKGAYTVEVFFDHNPKNSFPYTNWKWLYLQDEHDQWYKTPGLVDVNGLYFEDTHGDKNYFVMFASDAQTYGTTGEWTVHFNNEYISSVPASTSQDTFSGSLQGSTKGSVSSSRDTVPQPQTPRRKEAEEGGPSSTTATPPSLRRRRRRTPQQRERTTTRPKRRRLEEDISSTSPGQVGSGTHLVPRRGLSRLERLKAEARDPFLILVTGAANSLKCWRYRVKKSKASFLCISTVFTWTGLNVDAFANNHKMLLAFSNANQRQLFLDTIPFPKGSSFTFGNLNSL</sequence>
<dbReference type="GO" id="GO:0003677">
    <property type="term" value="F:DNA binding"/>
    <property type="evidence" value="ECO:0007669"/>
    <property type="project" value="UniProtKB-UniRule"/>
</dbReference>
<evidence type="ECO:0000256" key="1">
    <source>
        <dbReference type="ARBA" id="ARBA00004147"/>
    </source>
</evidence>
<feature type="compositionally biased region" description="Low complexity" evidence="13">
    <location>
        <begin position="244"/>
        <end position="253"/>
    </location>
</feature>
<dbReference type="Gene3D" id="1.10.287.30">
    <property type="entry name" value="E2 (early) protein, N terminal domain, subdomain 1"/>
    <property type="match status" value="1"/>
</dbReference>
<feature type="domain" description="Papillomavirus E2 C-terminal" evidence="15">
    <location>
        <begin position="317"/>
        <end position="391"/>
    </location>
</feature>
<keyword evidence="3 12" id="KW-0678">Repressor</keyword>
<dbReference type="InterPro" id="IPR042503">
    <property type="entry name" value="Regulatory_protein_E2_N_1"/>
</dbReference>
<dbReference type="HAMAP" id="MF_04001">
    <property type="entry name" value="PPV_E2"/>
    <property type="match status" value="1"/>
</dbReference>
<evidence type="ECO:0000256" key="13">
    <source>
        <dbReference type="SAM" id="MobiDB-lite"/>
    </source>
</evidence>
<protein>
    <recommendedName>
        <fullName evidence="12">Regulatory protein E2</fullName>
    </recommendedName>
</protein>
<dbReference type="InterPro" id="IPR033668">
    <property type="entry name" value="Reg_prot_E2"/>
</dbReference>
<feature type="compositionally biased region" description="Polar residues" evidence="13">
    <location>
        <begin position="203"/>
        <end position="230"/>
    </location>
</feature>
<organism evidence="16">
    <name type="scientific">Human papillomavirus</name>
    <dbReference type="NCBI Taxonomy" id="10566"/>
    <lineage>
        <taxon>Viruses</taxon>
        <taxon>Monodnaviria</taxon>
        <taxon>Shotokuvirae</taxon>
        <taxon>Cossaviricota</taxon>
        <taxon>Papovaviricetes</taxon>
        <taxon>Zurhausenvirales</taxon>
        <taxon>Papillomaviridae</taxon>
    </lineage>
</organism>
<dbReference type="SUPFAM" id="SSF54957">
    <property type="entry name" value="Viral DNA-binding domain"/>
    <property type="match status" value="1"/>
</dbReference>
<proteinExistence type="inferred from homology"/>
<feature type="domain" description="Papillomavirus E2 N-terminal" evidence="14">
    <location>
        <begin position="5"/>
        <end position="199"/>
    </location>
</feature>
<dbReference type="InterPro" id="IPR036050">
    <property type="entry name" value="Regulatory_protein_E2_N"/>
</dbReference>
<keyword evidence="6 12" id="KW-1048">Host nucleus</keyword>
<keyword evidence="10 12" id="KW-0010">Activator</keyword>
<evidence type="ECO:0000256" key="8">
    <source>
        <dbReference type="ARBA" id="ARBA00023015"/>
    </source>
</evidence>
<evidence type="ECO:0000256" key="11">
    <source>
        <dbReference type="ARBA" id="ARBA00023163"/>
    </source>
</evidence>
<accession>A0A385PIH0</accession>
<dbReference type="GO" id="GO:0006351">
    <property type="term" value="P:DNA-templated transcription"/>
    <property type="evidence" value="ECO:0007669"/>
    <property type="project" value="UniProtKB-UniRule"/>
</dbReference>
<reference evidence="16" key="1">
    <citation type="journal article" date="2018" name="Nat. Med.">
        <title>Expanded skin virome in DOCK8-deficient patients.</title>
        <authorList>
            <consortium name="NISC Comparative Sequencing Program"/>
            <person name="Tirosh O."/>
            <person name="Conlan S."/>
            <person name="Deming C."/>
            <person name="Lee-Lin S.Q."/>
            <person name="Huang X."/>
            <person name="Su H.C."/>
            <person name="Freeman A.F."/>
            <person name="Segre J.A."/>
            <person name="Kong H.H."/>
        </authorList>
    </citation>
    <scope>NUCLEOTIDE SEQUENCE</scope>
    <source>
        <strain evidence="16">HPV-mSK_051</strain>
    </source>
</reference>
<dbReference type="InterPro" id="IPR001866">
    <property type="entry name" value="PPV_E2_N"/>
</dbReference>
<dbReference type="GO" id="GO:0003700">
    <property type="term" value="F:DNA-binding transcription factor activity"/>
    <property type="evidence" value="ECO:0007669"/>
    <property type="project" value="UniProtKB-UniRule"/>
</dbReference>
<evidence type="ECO:0000313" key="16">
    <source>
        <dbReference type="EMBL" id="AYA93651.1"/>
    </source>
</evidence>
<comment type="similarity">
    <text evidence="2">Belongs to the papillomaviridae E8^E2C protein family.</text>
</comment>
<evidence type="ECO:0000256" key="4">
    <source>
        <dbReference type="ARBA" id="ARBA00022518"/>
    </source>
</evidence>
<dbReference type="GO" id="GO:0000166">
    <property type="term" value="F:nucleotide binding"/>
    <property type="evidence" value="ECO:0007669"/>
    <property type="project" value="UniProtKB-UniRule"/>
</dbReference>
<feature type="region of interest" description="Disordered" evidence="13">
    <location>
        <begin position="203"/>
        <end position="297"/>
    </location>
</feature>
<dbReference type="SUPFAM" id="SSF51332">
    <property type="entry name" value="E2 regulatory, transactivation domain"/>
    <property type="match status" value="1"/>
</dbReference>
<keyword evidence="9 12" id="KW-0238">DNA-binding</keyword>
<name>A0A385PIH0_9PAPI</name>
<evidence type="ECO:0000256" key="5">
    <source>
        <dbReference type="ARBA" id="ARBA00022553"/>
    </source>
</evidence>
<evidence type="ECO:0000256" key="10">
    <source>
        <dbReference type="ARBA" id="ARBA00023159"/>
    </source>
</evidence>
<dbReference type="GO" id="GO:0039693">
    <property type="term" value="P:viral DNA genome replication"/>
    <property type="evidence" value="ECO:0007669"/>
    <property type="project" value="UniProtKB-UniRule"/>
</dbReference>
<evidence type="ECO:0000256" key="2">
    <source>
        <dbReference type="ARBA" id="ARBA00007794"/>
    </source>
</evidence>
<evidence type="ECO:0000256" key="7">
    <source>
        <dbReference type="ARBA" id="ARBA00022705"/>
    </source>
</evidence>
<comment type="subcellular location">
    <subcellularLocation>
        <location evidence="1 12">Host nucleus</location>
    </subcellularLocation>
</comment>
<comment type="caution">
    <text evidence="12">Lacks conserved residue(s) required for the propagation of feature annotation.</text>
</comment>
<evidence type="ECO:0000259" key="15">
    <source>
        <dbReference type="Pfam" id="PF00511"/>
    </source>
</evidence>
<keyword evidence="4 12" id="KW-0244">Early protein</keyword>
<evidence type="ECO:0000256" key="6">
    <source>
        <dbReference type="ARBA" id="ARBA00022562"/>
    </source>
</evidence>
<dbReference type="Pfam" id="PF00511">
    <property type="entry name" value="PPV_E2_C"/>
    <property type="match status" value="1"/>
</dbReference>
<gene>
    <name evidence="12" type="primary">E2</name>
</gene>
<dbReference type="GO" id="GO:0006275">
    <property type="term" value="P:regulation of DNA replication"/>
    <property type="evidence" value="ECO:0007669"/>
    <property type="project" value="UniProtKB-UniRule"/>
</dbReference>
<dbReference type="InterPro" id="IPR035975">
    <property type="entry name" value="E2/EBNA1_C_sf"/>
</dbReference>
<dbReference type="InterPro" id="IPR012677">
    <property type="entry name" value="Nucleotide-bd_a/b_plait_sf"/>
</dbReference>
<comment type="similarity">
    <text evidence="12">Belongs to the papillomaviridae E2 protein family.</text>
</comment>
<keyword evidence="11 12" id="KW-0804">Transcription</keyword>
<dbReference type="GO" id="GO:0042025">
    <property type="term" value="C:host cell nucleus"/>
    <property type="evidence" value="ECO:0007669"/>
    <property type="project" value="UniProtKB-SubCell"/>
</dbReference>
<comment type="PTM">
    <text evidence="12">Phosphorylated.</text>
</comment>
<dbReference type="GO" id="GO:0006260">
    <property type="term" value="P:DNA replication"/>
    <property type="evidence" value="ECO:0007669"/>
    <property type="project" value="UniProtKB-KW"/>
</dbReference>
<evidence type="ECO:0000259" key="14">
    <source>
        <dbReference type="Pfam" id="PF00508"/>
    </source>
</evidence>
<dbReference type="EMBL" id="MH777196">
    <property type="protein sequence ID" value="AYA93651.1"/>
    <property type="molecule type" value="Genomic_DNA"/>
</dbReference>
<dbReference type="InterPro" id="IPR000427">
    <property type="entry name" value="Papillomavirus_E2_C"/>
</dbReference>
<dbReference type="InterPro" id="IPR042504">
    <property type="entry name" value="Regulatory_protein_E2_N_2"/>
</dbReference>
<dbReference type="Gene3D" id="3.30.70.330">
    <property type="match status" value="1"/>
</dbReference>
<dbReference type="Gene3D" id="2.170.200.10">
    <property type="entry name" value="Papillomavirus E2 early protein domain"/>
    <property type="match status" value="1"/>
</dbReference>
<evidence type="ECO:0000256" key="12">
    <source>
        <dbReference type="HAMAP-Rule" id="MF_04001"/>
    </source>
</evidence>